<sequence>MGILLEGIGCLLYTSPSGLPPEVFPSAPTNGDHRKRETGTYIKCKGKLRSDSLDACTRGGLYCSAEPLPMGFTLPHTRLAFKRLRPLSCQRLGPPATLTTWVSLLYLRLTDPLELQDAILT</sequence>
<dbReference type="AlphaFoldDB" id="A0A4D6L5S9"/>
<reference evidence="1 2" key="1">
    <citation type="submission" date="2019-04" db="EMBL/GenBank/DDBJ databases">
        <title>An improved genome assembly and genetic linkage map for asparagus bean, Vigna unguiculata ssp. sesquipedialis.</title>
        <authorList>
            <person name="Xia Q."/>
            <person name="Zhang R."/>
            <person name="Dong Y."/>
        </authorList>
    </citation>
    <scope>NUCLEOTIDE SEQUENCE [LARGE SCALE GENOMIC DNA]</scope>
    <source>
        <tissue evidence="1">Leaf</tissue>
    </source>
</reference>
<accession>A0A4D6L5S9</accession>
<organism evidence="1 2">
    <name type="scientific">Vigna unguiculata</name>
    <name type="common">Cowpea</name>
    <dbReference type="NCBI Taxonomy" id="3917"/>
    <lineage>
        <taxon>Eukaryota</taxon>
        <taxon>Viridiplantae</taxon>
        <taxon>Streptophyta</taxon>
        <taxon>Embryophyta</taxon>
        <taxon>Tracheophyta</taxon>
        <taxon>Spermatophyta</taxon>
        <taxon>Magnoliopsida</taxon>
        <taxon>eudicotyledons</taxon>
        <taxon>Gunneridae</taxon>
        <taxon>Pentapetalae</taxon>
        <taxon>rosids</taxon>
        <taxon>fabids</taxon>
        <taxon>Fabales</taxon>
        <taxon>Fabaceae</taxon>
        <taxon>Papilionoideae</taxon>
        <taxon>50 kb inversion clade</taxon>
        <taxon>NPAAA clade</taxon>
        <taxon>indigoferoid/millettioid clade</taxon>
        <taxon>Phaseoleae</taxon>
        <taxon>Vigna</taxon>
    </lineage>
</organism>
<keyword evidence="2" id="KW-1185">Reference proteome</keyword>
<protein>
    <submittedName>
        <fullName evidence="1">Uncharacterized protein</fullName>
    </submittedName>
</protein>
<dbReference type="Proteomes" id="UP000501690">
    <property type="component" value="Linkage Group LG2"/>
</dbReference>
<evidence type="ECO:0000313" key="2">
    <source>
        <dbReference type="Proteomes" id="UP000501690"/>
    </source>
</evidence>
<name>A0A4D6L5S9_VIGUN</name>
<evidence type="ECO:0000313" key="1">
    <source>
        <dbReference type="EMBL" id="QCD83863.1"/>
    </source>
</evidence>
<dbReference type="EMBL" id="CP039346">
    <property type="protein sequence ID" value="QCD83863.1"/>
    <property type="molecule type" value="Genomic_DNA"/>
</dbReference>
<proteinExistence type="predicted"/>
<gene>
    <name evidence="1" type="ORF">DEO72_LG2g4211</name>
</gene>